<evidence type="ECO:0000313" key="1">
    <source>
        <dbReference type="EMBL" id="CAE0380254.1"/>
    </source>
</evidence>
<dbReference type="EMBL" id="HBIK01011203">
    <property type="protein sequence ID" value="CAE0380254.1"/>
    <property type="molecule type" value="Transcribed_RNA"/>
</dbReference>
<gene>
    <name evidence="1" type="ORF">ECRA1380_LOCUS5215</name>
</gene>
<name>A0A7S3KE47_EUPCR</name>
<accession>A0A7S3KE47</accession>
<sequence>MSITRLFLAIKPKVQNNSESLKPYKRTSILEVISNKQQEPKGDVIDELNRLVSDIANKNYPEKLAKIQLKKKDSSKMREIHQLPLGKFRTPNLYQKNSTEFVSDYRKIRDTVKERMLLCQEIDKMIKK</sequence>
<organism evidence="1">
    <name type="scientific">Euplotes crassus</name>
    <dbReference type="NCBI Taxonomy" id="5936"/>
    <lineage>
        <taxon>Eukaryota</taxon>
        <taxon>Sar</taxon>
        <taxon>Alveolata</taxon>
        <taxon>Ciliophora</taxon>
        <taxon>Intramacronucleata</taxon>
        <taxon>Spirotrichea</taxon>
        <taxon>Hypotrichia</taxon>
        <taxon>Euplotida</taxon>
        <taxon>Euplotidae</taxon>
        <taxon>Moneuplotes</taxon>
    </lineage>
</organism>
<proteinExistence type="predicted"/>
<protein>
    <submittedName>
        <fullName evidence="1">Uncharacterized protein</fullName>
    </submittedName>
</protein>
<reference evidence="1" key="1">
    <citation type="submission" date="2021-01" db="EMBL/GenBank/DDBJ databases">
        <authorList>
            <person name="Corre E."/>
            <person name="Pelletier E."/>
            <person name="Niang G."/>
            <person name="Scheremetjew M."/>
            <person name="Finn R."/>
            <person name="Kale V."/>
            <person name="Holt S."/>
            <person name="Cochrane G."/>
            <person name="Meng A."/>
            <person name="Brown T."/>
            <person name="Cohen L."/>
        </authorList>
    </citation>
    <scope>NUCLEOTIDE SEQUENCE</scope>
    <source>
        <strain evidence="1">CT5</strain>
    </source>
</reference>
<dbReference type="AlphaFoldDB" id="A0A7S3KE47"/>